<dbReference type="InterPro" id="IPR051925">
    <property type="entry name" value="RNA-binding_domain"/>
</dbReference>
<proteinExistence type="predicted"/>
<dbReference type="OrthoDB" id="9797519at2"/>
<dbReference type="PANTHER" id="PTHR40065:SF3">
    <property type="entry name" value="RNA-BINDING PROTEIN YHBY"/>
    <property type="match status" value="1"/>
</dbReference>
<feature type="domain" description="CRM" evidence="3">
    <location>
        <begin position="1"/>
        <end position="93"/>
    </location>
</feature>
<reference evidence="4 5" key="1">
    <citation type="submission" date="2019-09" db="EMBL/GenBank/DDBJ databases">
        <title>Ecophysiology of the spiral-shaped methanotroph Methylospira mobilis as revealed by the complete genome sequence.</title>
        <authorList>
            <person name="Oshkin I.Y."/>
            <person name="Dedysh S.N."/>
            <person name="Miroshnikov K."/>
            <person name="Danilova O.V."/>
            <person name="Hakobyan A."/>
            <person name="Liesack W."/>
        </authorList>
    </citation>
    <scope>NUCLEOTIDE SEQUENCE [LARGE SCALE GENOMIC DNA]</scope>
    <source>
        <strain evidence="4 5">Shm1</strain>
    </source>
</reference>
<keyword evidence="5" id="KW-1185">Reference proteome</keyword>
<dbReference type="Proteomes" id="UP000325755">
    <property type="component" value="Chromosome"/>
</dbReference>
<dbReference type="InterPro" id="IPR017924">
    <property type="entry name" value="RNA-binding_YhbY"/>
</dbReference>
<dbReference type="SUPFAM" id="SSF75471">
    <property type="entry name" value="YhbY-like"/>
    <property type="match status" value="1"/>
</dbReference>
<keyword evidence="1 2" id="KW-0694">RNA-binding</keyword>
<dbReference type="PANTHER" id="PTHR40065">
    <property type="entry name" value="RNA-BINDING PROTEIN YHBY"/>
    <property type="match status" value="1"/>
</dbReference>
<evidence type="ECO:0000256" key="1">
    <source>
        <dbReference type="ARBA" id="ARBA00022884"/>
    </source>
</evidence>
<dbReference type="InterPro" id="IPR001890">
    <property type="entry name" value="RNA-binding_CRM"/>
</dbReference>
<gene>
    <name evidence="4" type="primary">yhbY</name>
    <name evidence="4" type="ORF">F6R98_10105</name>
</gene>
<dbReference type="NCBIfam" id="TIGR00253">
    <property type="entry name" value="RNA_bind_YhbY"/>
    <property type="match status" value="1"/>
</dbReference>
<evidence type="ECO:0000256" key="2">
    <source>
        <dbReference type="PROSITE-ProRule" id="PRU00626"/>
    </source>
</evidence>
<name>A0A5Q0BHB2_9GAMM</name>
<dbReference type="SMART" id="SM01103">
    <property type="entry name" value="CRS1_YhbY"/>
    <property type="match status" value="1"/>
</dbReference>
<dbReference type="PROSITE" id="PS51295">
    <property type="entry name" value="CRM"/>
    <property type="match status" value="1"/>
</dbReference>
<dbReference type="Pfam" id="PF01985">
    <property type="entry name" value="CRS1_YhbY"/>
    <property type="match status" value="1"/>
</dbReference>
<dbReference type="InParanoid" id="A0A5Q0BHB2"/>
<dbReference type="AlphaFoldDB" id="A0A5Q0BHB2"/>
<dbReference type="EMBL" id="CP044205">
    <property type="protein sequence ID" value="QFY42919.1"/>
    <property type="molecule type" value="Genomic_DNA"/>
</dbReference>
<dbReference type="InterPro" id="IPR035920">
    <property type="entry name" value="YhbY-like_sf"/>
</dbReference>
<organism evidence="4 5">
    <name type="scientific">Candidatus Methylospira mobilis</name>
    <dbReference type="NCBI Taxonomy" id="1808979"/>
    <lineage>
        <taxon>Bacteria</taxon>
        <taxon>Pseudomonadati</taxon>
        <taxon>Pseudomonadota</taxon>
        <taxon>Gammaproteobacteria</taxon>
        <taxon>Methylococcales</taxon>
        <taxon>Methylococcaceae</taxon>
        <taxon>Candidatus Methylospira</taxon>
    </lineage>
</organism>
<evidence type="ECO:0000313" key="5">
    <source>
        <dbReference type="Proteomes" id="UP000325755"/>
    </source>
</evidence>
<dbReference type="KEGG" id="mmob:F6R98_10105"/>
<sequence length="93" mass="10393">MHPEQRKELRARSHHLKPVVITGNAGITPAVLNEISLALDHHELIKVRVNAADRDQRAEMTQMICSELEASLVQAIGHIVTIYRPAPQTTKAR</sequence>
<dbReference type="FunCoup" id="A0A5Q0BHB2">
    <property type="interactions" value="266"/>
</dbReference>
<dbReference type="RefSeq" id="WP_153248908.1">
    <property type="nucleotide sequence ID" value="NZ_CP044205.1"/>
</dbReference>
<evidence type="ECO:0000259" key="3">
    <source>
        <dbReference type="PROSITE" id="PS51295"/>
    </source>
</evidence>
<dbReference type="Gene3D" id="3.30.110.60">
    <property type="entry name" value="YhbY-like"/>
    <property type="match status" value="1"/>
</dbReference>
<dbReference type="GO" id="GO:0003723">
    <property type="term" value="F:RNA binding"/>
    <property type="evidence" value="ECO:0007669"/>
    <property type="project" value="UniProtKB-UniRule"/>
</dbReference>
<evidence type="ECO:0000313" key="4">
    <source>
        <dbReference type="EMBL" id="QFY42919.1"/>
    </source>
</evidence>
<protein>
    <submittedName>
        <fullName evidence="4">Ribosome assembly RNA-binding protein YhbY</fullName>
    </submittedName>
</protein>
<accession>A0A5Q0BHB2</accession>